<dbReference type="GO" id="GO:0003677">
    <property type="term" value="F:DNA binding"/>
    <property type="evidence" value="ECO:0007669"/>
    <property type="project" value="InterPro"/>
</dbReference>
<proteinExistence type="predicted"/>
<gene>
    <name evidence="2" type="ORF">FHX40_1189</name>
</gene>
<dbReference type="InterPro" id="IPR028978">
    <property type="entry name" value="Chorismate_lyase_/UTRA_dom_sf"/>
</dbReference>
<dbReference type="SUPFAM" id="SSF64288">
    <property type="entry name" value="Chorismate lyase-like"/>
    <property type="match status" value="1"/>
</dbReference>
<protein>
    <submittedName>
        <fullName evidence="2">UTRA domain-containing protein</fullName>
    </submittedName>
</protein>
<feature type="domain" description="UbiC transcription regulator-associated" evidence="1">
    <location>
        <begin position="111"/>
        <end position="253"/>
    </location>
</feature>
<dbReference type="Gene3D" id="3.40.1410.10">
    <property type="entry name" value="Chorismate lyase-like"/>
    <property type="match status" value="1"/>
</dbReference>
<sequence>MDAQALEQITAIADPIERARAISRAIAAEQRMVTELARLRREAIAEAQSAGMRQDEIARLLGVSPGRVSQMRPATARGANGQPPPVVVQRALPTDPAVRGSASLFVTEAERQGIRADRRMLYVGPEPATAPVAEALGVAAGADVLARRKLLLANGVPVRVATSFFRLDLFGGTPIAEAGDFVRPSLQSAIEALGYRFGHAEEYLVARPPGETEAETLRLDPGEWVVEVLRTSFATDGTPVHTLQTVCAASRHVFPIGQVAGADEF</sequence>
<dbReference type="InterPro" id="IPR050679">
    <property type="entry name" value="Bact_HTH_transcr_reg"/>
</dbReference>
<dbReference type="EMBL" id="VFPQ01000001">
    <property type="protein sequence ID" value="TQM74512.1"/>
    <property type="molecule type" value="Genomic_DNA"/>
</dbReference>
<keyword evidence="3" id="KW-1185">Reference proteome</keyword>
<evidence type="ECO:0000259" key="1">
    <source>
        <dbReference type="SMART" id="SM00866"/>
    </source>
</evidence>
<name>A0A543IVA8_9ACTN</name>
<dbReference type="Proteomes" id="UP000319213">
    <property type="component" value="Unassembled WGS sequence"/>
</dbReference>
<dbReference type="Pfam" id="PF07702">
    <property type="entry name" value="UTRA"/>
    <property type="match status" value="1"/>
</dbReference>
<reference evidence="2 3" key="1">
    <citation type="submission" date="2019-06" db="EMBL/GenBank/DDBJ databases">
        <title>Sequencing the genomes of 1000 actinobacteria strains.</title>
        <authorList>
            <person name="Klenk H.-P."/>
        </authorList>
    </citation>
    <scope>NUCLEOTIDE SEQUENCE [LARGE SCALE GENOMIC DNA]</scope>
    <source>
        <strain evidence="2 3">DSM 43186</strain>
    </source>
</reference>
<dbReference type="GO" id="GO:0045892">
    <property type="term" value="P:negative regulation of DNA-templated transcription"/>
    <property type="evidence" value="ECO:0007669"/>
    <property type="project" value="TreeGrafter"/>
</dbReference>
<dbReference type="SMART" id="SM00866">
    <property type="entry name" value="UTRA"/>
    <property type="match status" value="1"/>
</dbReference>
<dbReference type="RefSeq" id="WP_142258674.1">
    <property type="nucleotide sequence ID" value="NZ_BMPV01000003.1"/>
</dbReference>
<comment type="caution">
    <text evidence="2">The sequence shown here is derived from an EMBL/GenBank/DDBJ whole genome shotgun (WGS) entry which is preliminary data.</text>
</comment>
<dbReference type="InterPro" id="IPR011663">
    <property type="entry name" value="UTRA"/>
</dbReference>
<accession>A0A543IVA8</accession>
<evidence type="ECO:0000313" key="3">
    <source>
        <dbReference type="Proteomes" id="UP000319213"/>
    </source>
</evidence>
<dbReference type="OrthoDB" id="3526012at2"/>
<evidence type="ECO:0000313" key="2">
    <source>
        <dbReference type="EMBL" id="TQM74512.1"/>
    </source>
</evidence>
<dbReference type="PANTHER" id="PTHR44846:SF17">
    <property type="entry name" value="GNTR-FAMILY TRANSCRIPTIONAL REGULATOR"/>
    <property type="match status" value="1"/>
</dbReference>
<dbReference type="PANTHER" id="PTHR44846">
    <property type="entry name" value="MANNOSYL-D-GLYCERATE TRANSPORT/METABOLISM SYSTEM REPRESSOR MNGR-RELATED"/>
    <property type="match status" value="1"/>
</dbReference>
<dbReference type="AlphaFoldDB" id="A0A543IVA8"/>
<organism evidence="2 3">
    <name type="scientific">Thermopolyspora flexuosa</name>
    <dbReference type="NCBI Taxonomy" id="103836"/>
    <lineage>
        <taxon>Bacteria</taxon>
        <taxon>Bacillati</taxon>
        <taxon>Actinomycetota</taxon>
        <taxon>Actinomycetes</taxon>
        <taxon>Streptosporangiales</taxon>
        <taxon>Streptosporangiaceae</taxon>
        <taxon>Thermopolyspora</taxon>
    </lineage>
</organism>